<comment type="similarity">
    <text evidence="2">Belongs to the bacterial solute-binding protein 5 family.</text>
</comment>
<evidence type="ECO:0000256" key="3">
    <source>
        <dbReference type="ARBA" id="ARBA00022448"/>
    </source>
</evidence>
<proteinExistence type="inferred from homology"/>
<dbReference type="CDD" id="cd08504">
    <property type="entry name" value="PBP2_OppA"/>
    <property type="match status" value="1"/>
</dbReference>
<dbReference type="GO" id="GO:0042597">
    <property type="term" value="C:periplasmic space"/>
    <property type="evidence" value="ECO:0007669"/>
    <property type="project" value="UniProtKB-ARBA"/>
</dbReference>
<reference evidence="6 7" key="1">
    <citation type="submission" date="2018-08" db="EMBL/GenBank/DDBJ databases">
        <title>A genome reference for cultivated species of the human gut microbiota.</title>
        <authorList>
            <person name="Zou Y."/>
            <person name="Xue W."/>
            <person name="Luo G."/>
        </authorList>
    </citation>
    <scope>NUCLEOTIDE SEQUENCE [LARGE SCALE GENOMIC DNA]</scope>
    <source>
        <strain evidence="6 7">AF24-29</strain>
    </source>
</reference>
<dbReference type="PANTHER" id="PTHR30290">
    <property type="entry name" value="PERIPLASMIC BINDING COMPONENT OF ABC TRANSPORTER"/>
    <property type="match status" value="1"/>
</dbReference>
<gene>
    <name evidence="6" type="ORF">DWY25_04745</name>
</gene>
<dbReference type="InterPro" id="IPR000914">
    <property type="entry name" value="SBP_5_dom"/>
</dbReference>
<dbReference type="Gene3D" id="3.10.105.10">
    <property type="entry name" value="Dipeptide-binding Protein, Domain 3"/>
    <property type="match status" value="1"/>
</dbReference>
<organism evidence="6 7">
    <name type="scientific">Holdemania filiformis</name>
    <dbReference type="NCBI Taxonomy" id="61171"/>
    <lineage>
        <taxon>Bacteria</taxon>
        <taxon>Bacillati</taxon>
        <taxon>Bacillota</taxon>
        <taxon>Erysipelotrichia</taxon>
        <taxon>Erysipelotrichales</taxon>
        <taxon>Erysipelotrichaceae</taxon>
        <taxon>Holdemania</taxon>
    </lineage>
</organism>
<evidence type="ECO:0000259" key="5">
    <source>
        <dbReference type="Pfam" id="PF00496"/>
    </source>
</evidence>
<evidence type="ECO:0000313" key="6">
    <source>
        <dbReference type="EMBL" id="RGR75547.1"/>
    </source>
</evidence>
<comment type="caution">
    <text evidence="6">The sequence shown here is derived from an EMBL/GenBank/DDBJ whole genome shotgun (WGS) entry which is preliminary data.</text>
</comment>
<dbReference type="InterPro" id="IPR030678">
    <property type="entry name" value="Peptide/Ni-bd"/>
</dbReference>
<dbReference type="GO" id="GO:1904680">
    <property type="term" value="F:peptide transmembrane transporter activity"/>
    <property type="evidence" value="ECO:0007669"/>
    <property type="project" value="TreeGrafter"/>
</dbReference>
<dbReference type="GO" id="GO:0030313">
    <property type="term" value="C:cell envelope"/>
    <property type="evidence" value="ECO:0007669"/>
    <property type="project" value="UniProtKB-SubCell"/>
</dbReference>
<keyword evidence="7" id="KW-1185">Reference proteome</keyword>
<evidence type="ECO:0000313" key="7">
    <source>
        <dbReference type="Proteomes" id="UP000284178"/>
    </source>
</evidence>
<protein>
    <submittedName>
        <fullName evidence="6">Peptide ABC transporter substrate-binding protein</fullName>
    </submittedName>
</protein>
<comment type="subcellular location">
    <subcellularLocation>
        <location evidence="1">Cell envelope</location>
    </subcellularLocation>
</comment>
<dbReference type="AlphaFoldDB" id="A0A412G4H5"/>
<sequence>MKVLTIILMGVKLRTIQKENGGFYMKKWIALVCSCMLLFAGCSTKEEGTAGSGQTSTQDPVKTNELTVAVGAQFTTLDPALNSEIINGYVMQHTYGTLFTKDEDNNLIPDLAESCEISDDGLTYTVKLKEGIQWSDGVPLTAEHFRYGIVRALTYGAENAWSIYNLVTYLDGAAAYESDDTQDAESLQIPGVQAVDDTTLVFQLTKPCAFFKALMNSYAFMPVRADFAPQHDSTWSFAPGYPSVGPYILEECNENDKIIVTKNENYYRADEITLDKITFQVMTDMDAQALAFKNNDIDIALRVNSSLPLTYENKEELWKVESPSNYFLVINSGPTGPEWMQDVRVRRALALAIDKEAMVTAVGDPSYYVPLNGYVPNGLKGAEKDFRTESDEKEKFLEYDPEEAKNLLKEAGYDESNPLKITYKYSQTTLHADVAAVLQGMWKAIGVDCELEVVESGVYYNQIFNGDFEIARYGYTSSDDPSQFLTLWTTTQQQTPAVDDPEYDKMMDAATYIVDYTEYMEALHNIEHYLVQDQVYLIPLFNYGDPMLKKTYVKNTTHVGATPFYGYCTIEK</sequence>
<accession>A0A412G4H5</accession>
<evidence type="ECO:0000256" key="1">
    <source>
        <dbReference type="ARBA" id="ARBA00004196"/>
    </source>
</evidence>
<dbReference type="Gene3D" id="3.40.190.10">
    <property type="entry name" value="Periplasmic binding protein-like II"/>
    <property type="match status" value="1"/>
</dbReference>
<evidence type="ECO:0000256" key="2">
    <source>
        <dbReference type="ARBA" id="ARBA00005695"/>
    </source>
</evidence>
<dbReference type="GO" id="GO:0043190">
    <property type="term" value="C:ATP-binding cassette (ABC) transporter complex"/>
    <property type="evidence" value="ECO:0007669"/>
    <property type="project" value="InterPro"/>
</dbReference>
<keyword evidence="3" id="KW-0813">Transport</keyword>
<dbReference type="Gene3D" id="3.90.76.10">
    <property type="entry name" value="Dipeptide-binding Protein, Domain 1"/>
    <property type="match status" value="1"/>
</dbReference>
<dbReference type="SUPFAM" id="SSF53850">
    <property type="entry name" value="Periplasmic binding protein-like II"/>
    <property type="match status" value="1"/>
</dbReference>
<name>A0A412G4H5_9FIRM</name>
<keyword evidence="4" id="KW-0732">Signal</keyword>
<dbReference type="GO" id="GO:0015833">
    <property type="term" value="P:peptide transport"/>
    <property type="evidence" value="ECO:0007669"/>
    <property type="project" value="TreeGrafter"/>
</dbReference>
<dbReference type="PANTHER" id="PTHR30290:SF10">
    <property type="entry name" value="PERIPLASMIC OLIGOPEPTIDE-BINDING PROTEIN-RELATED"/>
    <property type="match status" value="1"/>
</dbReference>
<dbReference type="EMBL" id="QRUP01000004">
    <property type="protein sequence ID" value="RGR75547.1"/>
    <property type="molecule type" value="Genomic_DNA"/>
</dbReference>
<feature type="domain" description="Solute-binding protein family 5" evidence="5">
    <location>
        <begin position="107"/>
        <end position="494"/>
    </location>
</feature>
<evidence type="ECO:0000256" key="4">
    <source>
        <dbReference type="ARBA" id="ARBA00022729"/>
    </source>
</evidence>
<dbReference type="Pfam" id="PF00496">
    <property type="entry name" value="SBP_bac_5"/>
    <property type="match status" value="1"/>
</dbReference>
<dbReference type="Proteomes" id="UP000284178">
    <property type="component" value="Unassembled WGS sequence"/>
</dbReference>
<dbReference type="InterPro" id="IPR039424">
    <property type="entry name" value="SBP_5"/>
</dbReference>
<dbReference type="PIRSF" id="PIRSF002741">
    <property type="entry name" value="MppA"/>
    <property type="match status" value="1"/>
</dbReference>